<protein>
    <recommendedName>
        <fullName evidence="1">Aminoglycoside phosphotransferase domain-containing protein</fullName>
    </recommendedName>
</protein>
<organism evidence="2 3">
    <name type="scientific">Gnomoniopsis smithogilvyi</name>
    <dbReference type="NCBI Taxonomy" id="1191159"/>
    <lineage>
        <taxon>Eukaryota</taxon>
        <taxon>Fungi</taxon>
        <taxon>Dikarya</taxon>
        <taxon>Ascomycota</taxon>
        <taxon>Pezizomycotina</taxon>
        <taxon>Sordariomycetes</taxon>
        <taxon>Sordariomycetidae</taxon>
        <taxon>Diaporthales</taxon>
        <taxon>Gnomoniaceae</taxon>
        <taxon>Gnomoniopsis</taxon>
    </lineage>
</organism>
<proteinExistence type="predicted"/>
<dbReference type="SUPFAM" id="SSF56112">
    <property type="entry name" value="Protein kinase-like (PK-like)"/>
    <property type="match status" value="1"/>
</dbReference>
<gene>
    <name evidence="2" type="ORF">N0V93_001514</name>
</gene>
<dbReference type="Proteomes" id="UP001140453">
    <property type="component" value="Unassembled WGS sequence"/>
</dbReference>
<dbReference type="AlphaFoldDB" id="A0A9W8Z3V0"/>
<dbReference type="InterPro" id="IPR002575">
    <property type="entry name" value="Aminoglycoside_PTrfase"/>
</dbReference>
<dbReference type="OrthoDB" id="411145at2759"/>
<name>A0A9W8Z3V0_9PEZI</name>
<dbReference type="Pfam" id="PF01636">
    <property type="entry name" value="APH"/>
    <property type="match status" value="1"/>
</dbReference>
<reference evidence="2" key="1">
    <citation type="submission" date="2022-10" db="EMBL/GenBank/DDBJ databases">
        <title>Tapping the CABI collections for fungal endophytes: first genome assemblies for Collariella, Neodidymelliopsis, Ascochyta clinopodiicola, Didymella pomorum, Didymosphaeria variabile, Neocosmospora piperis and Neocucurbitaria cava.</title>
        <authorList>
            <person name="Hill R."/>
        </authorList>
    </citation>
    <scope>NUCLEOTIDE SEQUENCE</scope>
    <source>
        <strain evidence="2">IMI 355082</strain>
    </source>
</reference>
<accession>A0A9W8Z3V0</accession>
<evidence type="ECO:0000259" key="1">
    <source>
        <dbReference type="Pfam" id="PF01636"/>
    </source>
</evidence>
<keyword evidence="3" id="KW-1185">Reference proteome</keyword>
<feature type="domain" description="Aminoglycoside phosphotransferase" evidence="1">
    <location>
        <begin position="128"/>
        <end position="214"/>
    </location>
</feature>
<evidence type="ECO:0000313" key="2">
    <source>
        <dbReference type="EMBL" id="KAJ4397290.1"/>
    </source>
</evidence>
<dbReference type="InterPro" id="IPR011009">
    <property type="entry name" value="Kinase-like_dom_sf"/>
</dbReference>
<comment type="caution">
    <text evidence="2">The sequence shown here is derived from an EMBL/GenBank/DDBJ whole genome shotgun (WGS) entry which is preliminary data.</text>
</comment>
<dbReference type="EMBL" id="JAPEVB010000001">
    <property type="protein sequence ID" value="KAJ4397290.1"/>
    <property type="molecule type" value="Genomic_DNA"/>
</dbReference>
<dbReference type="Gene3D" id="3.90.1200.10">
    <property type="match status" value="1"/>
</dbReference>
<dbReference type="PANTHER" id="PTHR23020">
    <property type="entry name" value="UNCHARACTERIZED NUCLEAR HORMONE RECEPTOR-RELATED"/>
    <property type="match status" value="1"/>
</dbReference>
<sequence>MAGTSQGSNGIADSDVEFRLAMLLTDLRPAFPVAGEKRATLTETQVYAALEWLAGFHGFWWGHVHKSENGLFDRSKLVRPPLQHFEEHGEAIINVGESERAARVWLNGGYTYLATRQTEYGNLCEEVSEWSEALCHPIEGLDHSVAQHVAQALAPSPKSDGDAVGLGISEYETLIHGDVKSENLFTNSKGDKVAFFDFQYVGLGLGVCDLAKLFTCSVPRSMLGKNQLARLPMGTEEERLLRFYLERIQRASGKVYDWEVFVRHWETALVDWLRFQASWGFWGNTEWLEGRVRSILADPEWMNWLRNSIS</sequence>
<dbReference type="InterPro" id="IPR052961">
    <property type="entry name" value="Oxido-Kinase-like_Enzymes"/>
</dbReference>
<evidence type="ECO:0000313" key="3">
    <source>
        <dbReference type="Proteomes" id="UP001140453"/>
    </source>
</evidence>
<dbReference type="PANTHER" id="PTHR23020:SF41">
    <property type="entry name" value="AMINOGLYCOSIDE PHOSPHOTRANSFERASE DOMAIN-CONTAINING PROTEIN"/>
    <property type="match status" value="1"/>
</dbReference>